<dbReference type="GeneID" id="111022369"/>
<keyword evidence="5 6" id="KW-0732">Signal</keyword>
<comment type="similarity">
    <text evidence="2 6">Belongs to the plant self-incompatibility (S1) protein family.</text>
</comment>
<dbReference type="PANTHER" id="PTHR31232">
    <property type="match status" value="1"/>
</dbReference>
<dbReference type="KEGG" id="mcha:111022369"/>
<feature type="signal peptide" evidence="6">
    <location>
        <begin position="1"/>
        <end position="23"/>
    </location>
</feature>
<accession>A0A6J1DNS4</accession>
<reference evidence="8" key="1">
    <citation type="submission" date="2025-08" db="UniProtKB">
        <authorList>
            <consortium name="RefSeq"/>
        </authorList>
    </citation>
    <scope>IDENTIFICATION</scope>
    <source>
        <strain evidence="8">OHB3-1</strain>
    </source>
</reference>
<evidence type="ECO:0000313" key="7">
    <source>
        <dbReference type="Proteomes" id="UP000504603"/>
    </source>
</evidence>
<keyword evidence="4 6" id="KW-0964">Secreted</keyword>
<proteinExistence type="inferred from homology"/>
<dbReference type="GO" id="GO:0005576">
    <property type="term" value="C:extracellular region"/>
    <property type="evidence" value="ECO:0007669"/>
    <property type="project" value="UniProtKB-SubCell"/>
</dbReference>
<name>A0A6J1DNS4_MOMCH</name>
<dbReference type="Proteomes" id="UP000504603">
    <property type="component" value="Unplaced"/>
</dbReference>
<feature type="chain" id="PRO_5027161722" description="S-protein homolog" evidence="6">
    <location>
        <begin position="24"/>
        <end position="157"/>
    </location>
</feature>
<evidence type="ECO:0000313" key="8">
    <source>
        <dbReference type="RefSeq" id="XP_022155227.1"/>
    </source>
</evidence>
<dbReference type="PANTHER" id="PTHR31232:SF156">
    <property type="entry name" value="PLANT SELF-INCOMPATIBILITY PROTEIN S1 FAMILY-RELATED"/>
    <property type="match status" value="1"/>
</dbReference>
<sequence>MDPTGRHVIVLLVWSALVVAAAADQKQLYPVVEVQHVDHSSTRFLIHVANGLSGDICYVSCKSKDTNIGGHFLDLGANIGWHFEPNFWGTTLFWCFASKSGAKASFDVFWVEKRSSWLRERCGGDETLTCIWIVKDDGIYIRNLTQNVDELIHKWNE</sequence>
<dbReference type="OrthoDB" id="1727555at2759"/>
<evidence type="ECO:0000256" key="4">
    <source>
        <dbReference type="ARBA" id="ARBA00022525"/>
    </source>
</evidence>
<evidence type="ECO:0000256" key="1">
    <source>
        <dbReference type="ARBA" id="ARBA00004613"/>
    </source>
</evidence>
<evidence type="ECO:0000256" key="2">
    <source>
        <dbReference type="ARBA" id="ARBA00005581"/>
    </source>
</evidence>
<dbReference type="AlphaFoldDB" id="A0A6J1DNS4"/>
<keyword evidence="7" id="KW-1185">Reference proteome</keyword>
<gene>
    <name evidence="8" type="primary">LOC111022369</name>
</gene>
<dbReference type="Pfam" id="PF05938">
    <property type="entry name" value="Self-incomp_S1"/>
    <property type="match status" value="1"/>
</dbReference>
<protein>
    <recommendedName>
        <fullName evidence="6">S-protein homolog</fullName>
    </recommendedName>
</protein>
<organism evidence="7 8">
    <name type="scientific">Momordica charantia</name>
    <name type="common">Bitter gourd</name>
    <name type="synonym">Balsam pear</name>
    <dbReference type="NCBI Taxonomy" id="3673"/>
    <lineage>
        <taxon>Eukaryota</taxon>
        <taxon>Viridiplantae</taxon>
        <taxon>Streptophyta</taxon>
        <taxon>Embryophyta</taxon>
        <taxon>Tracheophyta</taxon>
        <taxon>Spermatophyta</taxon>
        <taxon>Magnoliopsida</taxon>
        <taxon>eudicotyledons</taxon>
        <taxon>Gunneridae</taxon>
        <taxon>Pentapetalae</taxon>
        <taxon>rosids</taxon>
        <taxon>fabids</taxon>
        <taxon>Cucurbitales</taxon>
        <taxon>Cucurbitaceae</taxon>
        <taxon>Momordiceae</taxon>
        <taxon>Momordica</taxon>
    </lineage>
</organism>
<evidence type="ECO:0000256" key="6">
    <source>
        <dbReference type="RuleBase" id="RU367044"/>
    </source>
</evidence>
<comment type="subcellular location">
    <subcellularLocation>
        <location evidence="1 6">Secreted</location>
    </subcellularLocation>
</comment>
<dbReference type="InterPro" id="IPR010264">
    <property type="entry name" value="Self-incomp_S1"/>
</dbReference>
<keyword evidence="3 6" id="KW-0713">Self-incompatibility</keyword>
<evidence type="ECO:0000256" key="5">
    <source>
        <dbReference type="ARBA" id="ARBA00022729"/>
    </source>
</evidence>
<dbReference type="RefSeq" id="XP_022155227.1">
    <property type="nucleotide sequence ID" value="XM_022299535.1"/>
</dbReference>
<dbReference type="GO" id="GO:0060320">
    <property type="term" value="P:rejection of self pollen"/>
    <property type="evidence" value="ECO:0007669"/>
    <property type="project" value="UniProtKB-KW"/>
</dbReference>
<evidence type="ECO:0000256" key="3">
    <source>
        <dbReference type="ARBA" id="ARBA00022471"/>
    </source>
</evidence>